<feature type="compositionally biased region" description="Polar residues" evidence="1">
    <location>
        <begin position="1"/>
        <end position="10"/>
    </location>
</feature>
<accession>A0ABY6LDX1</accession>
<reference evidence="2 3" key="1">
    <citation type="submission" date="2022-01" db="EMBL/GenBank/DDBJ databases">
        <title>A chromosomal length assembly of Cordylochernes scorpioides.</title>
        <authorList>
            <person name="Zeh D."/>
            <person name="Zeh J."/>
        </authorList>
    </citation>
    <scope>NUCLEOTIDE SEQUENCE [LARGE SCALE GENOMIC DNA]</scope>
    <source>
        <strain evidence="2">IN4F17</strain>
        <tissue evidence="2">Whole Body</tissue>
    </source>
</reference>
<sequence length="76" mass="8758">MAPVWSSSPHHGSRTRLPVARDPEIWQQRKSVLRTCKKTCTYVFPRDAAERDLACTGESVVVLNSVSMDIKTWWQR</sequence>
<feature type="region of interest" description="Disordered" evidence="1">
    <location>
        <begin position="1"/>
        <end position="20"/>
    </location>
</feature>
<gene>
    <name evidence="2" type="ORF">LAZ67_17002290</name>
</gene>
<organism evidence="2 3">
    <name type="scientific">Cordylochernes scorpioides</name>
    <dbReference type="NCBI Taxonomy" id="51811"/>
    <lineage>
        <taxon>Eukaryota</taxon>
        <taxon>Metazoa</taxon>
        <taxon>Ecdysozoa</taxon>
        <taxon>Arthropoda</taxon>
        <taxon>Chelicerata</taxon>
        <taxon>Arachnida</taxon>
        <taxon>Pseudoscorpiones</taxon>
        <taxon>Cheliferoidea</taxon>
        <taxon>Chernetidae</taxon>
        <taxon>Cordylochernes</taxon>
    </lineage>
</organism>
<evidence type="ECO:0000313" key="2">
    <source>
        <dbReference type="EMBL" id="UYV79360.1"/>
    </source>
</evidence>
<protein>
    <submittedName>
        <fullName evidence="2">Uncharacterized protein</fullName>
    </submittedName>
</protein>
<proteinExistence type="predicted"/>
<dbReference type="EMBL" id="CP092879">
    <property type="protein sequence ID" value="UYV79360.1"/>
    <property type="molecule type" value="Genomic_DNA"/>
</dbReference>
<evidence type="ECO:0000256" key="1">
    <source>
        <dbReference type="SAM" id="MobiDB-lite"/>
    </source>
</evidence>
<dbReference type="Proteomes" id="UP001235939">
    <property type="component" value="Chromosome 17"/>
</dbReference>
<keyword evidence="3" id="KW-1185">Reference proteome</keyword>
<name>A0ABY6LDX1_9ARAC</name>
<evidence type="ECO:0000313" key="3">
    <source>
        <dbReference type="Proteomes" id="UP001235939"/>
    </source>
</evidence>